<feature type="transmembrane region" description="Helical" evidence="1">
    <location>
        <begin position="78"/>
        <end position="97"/>
    </location>
</feature>
<accession>A0A087UUB0</accession>
<keyword evidence="1" id="KW-0472">Membrane</keyword>
<organism evidence="2 3">
    <name type="scientific">Stegodyphus mimosarum</name>
    <name type="common">African social velvet spider</name>
    <dbReference type="NCBI Taxonomy" id="407821"/>
    <lineage>
        <taxon>Eukaryota</taxon>
        <taxon>Metazoa</taxon>
        <taxon>Ecdysozoa</taxon>
        <taxon>Arthropoda</taxon>
        <taxon>Chelicerata</taxon>
        <taxon>Arachnida</taxon>
        <taxon>Araneae</taxon>
        <taxon>Araneomorphae</taxon>
        <taxon>Entelegynae</taxon>
        <taxon>Eresoidea</taxon>
        <taxon>Eresidae</taxon>
        <taxon>Stegodyphus</taxon>
    </lineage>
</organism>
<dbReference type="EMBL" id="KK121646">
    <property type="protein sequence ID" value="KFM80949.1"/>
    <property type="molecule type" value="Genomic_DNA"/>
</dbReference>
<protein>
    <submittedName>
        <fullName evidence="2">Uncharacterized protein</fullName>
    </submittedName>
</protein>
<feature type="non-terminal residue" evidence="2">
    <location>
        <position position="124"/>
    </location>
</feature>
<name>A0A087UUB0_STEMI</name>
<proteinExistence type="predicted"/>
<sequence length="124" mass="14375">MDKPVCVWSTLNFLLVFSEVLTQYALSTRAGRYFEKFSVTSQRRLRAFFATPHFILMCISCSFFLSNWDIGILLIQKVIFGGLIPLVPLGFIMYCGCHVSMDTREWEENSAVNKKTFFRTNIPR</sequence>
<dbReference type="Proteomes" id="UP000054359">
    <property type="component" value="Unassembled WGS sequence"/>
</dbReference>
<keyword evidence="1" id="KW-0812">Transmembrane</keyword>
<gene>
    <name evidence="2" type="ORF">X975_03101</name>
</gene>
<evidence type="ECO:0000313" key="3">
    <source>
        <dbReference type="Proteomes" id="UP000054359"/>
    </source>
</evidence>
<keyword evidence="1" id="KW-1133">Transmembrane helix</keyword>
<reference evidence="2 3" key="1">
    <citation type="submission" date="2013-11" db="EMBL/GenBank/DDBJ databases">
        <title>Genome sequencing of Stegodyphus mimosarum.</title>
        <authorList>
            <person name="Bechsgaard J."/>
        </authorList>
    </citation>
    <scope>NUCLEOTIDE SEQUENCE [LARGE SCALE GENOMIC DNA]</scope>
</reference>
<feature type="transmembrane region" description="Helical" evidence="1">
    <location>
        <begin position="47"/>
        <end position="66"/>
    </location>
</feature>
<dbReference type="STRING" id="407821.A0A087UUB0"/>
<evidence type="ECO:0000256" key="1">
    <source>
        <dbReference type="SAM" id="Phobius"/>
    </source>
</evidence>
<feature type="transmembrane region" description="Helical" evidence="1">
    <location>
        <begin position="6"/>
        <end position="26"/>
    </location>
</feature>
<dbReference type="OrthoDB" id="6496647at2759"/>
<dbReference type="AlphaFoldDB" id="A0A087UUB0"/>
<keyword evidence="3" id="KW-1185">Reference proteome</keyword>
<dbReference type="OMA" id="ILMCISC"/>
<evidence type="ECO:0000313" key="2">
    <source>
        <dbReference type="EMBL" id="KFM80949.1"/>
    </source>
</evidence>